<feature type="region of interest" description="Disordered" evidence="1">
    <location>
        <begin position="578"/>
        <end position="692"/>
    </location>
</feature>
<dbReference type="AlphaFoldDB" id="A0A8H3HIV9"/>
<evidence type="ECO:0008006" key="4">
    <source>
        <dbReference type="Google" id="ProtNLM"/>
    </source>
</evidence>
<dbReference type="EMBL" id="CAJMXA010003696">
    <property type="protein sequence ID" value="CAE6511947.1"/>
    <property type="molecule type" value="Genomic_DNA"/>
</dbReference>
<feature type="compositionally biased region" description="Basic and acidic residues" evidence="1">
    <location>
        <begin position="865"/>
        <end position="877"/>
    </location>
</feature>
<proteinExistence type="predicted"/>
<organism evidence="2 3">
    <name type="scientific">Rhizoctonia solani</name>
    <dbReference type="NCBI Taxonomy" id="456999"/>
    <lineage>
        <taxon>Eukaryota</taxon>
        <taxon>Fungi</taxon>
        <taxon>Dikarya</taxon>
        <taxon>Basidiomycota</taxon>
        <taxon>Agaricomycotina</taxon>
        <taxon>Agaricomycetes</taxon>
        <taxon>Cantharellales</taxon>
        <taxon>Ceratobasidiaceae</taxon>
        <taxon>Rhizoctonia</taxon>
    </lineage>
</organism>
<name>A0A8H3HIV9_9AGAM</name>
<comment type="caution">
    <text evidence="2">The sequence shown here is derived from an EMBL/GenBank/DDBJ whole genome shotgun (WGS) entry which is preliminary data.</text>
</comment>
<evidence type="ECO:0000313" key="2">
    <source>
        <dbReference type="EMBL" id="CAE6511947.1"/>
    </source>
</evidence>
<reference evidence="2" key="1">
    <citation type="submission" date="2021-01" db="EMBL/GenBank/DDBJ databases">
        <authorList>
            <person name="Kaushik A."/>
        </authorList>
    </citation>
    <scope>NUCLEOTIDE SEQUENCE</scope>
    <source>
        <strain evidence="2">AG6-10EEA</strain>
    </source>
</reference>
<accession>A0A8H3HIV9</accession>
<dbReference type="Proteomes" id="UP000663853">
    <property type="component" value="Unassembled WGS sequence"/>
</dbReference>
<evidence type="ECO:0000313" key="3">
    <source>
        <dbReference type="Proteomes" id="UP000663853"/>
    </source>
</evidence>
<gene>
    <name evidence="2" type="ORF">RDB_LOCUS130294</name>
</gene>
<protein>
    <recommendedName>
        <fullName evidence="4">F-box domain-containing protein</fullName>
    </recommendedName>
</protein>
<sequence>MASTDLITSGMRKGKRTSAALPRVAIRLIIDWTATLDGPYCIPGCVEEWGHQVWLGLHLARVLATLRRVSRGWREVADEHPTWRTLCMMFDPHMVLARPRLHLNPTQVPSQPPLNADTFRRIVRGTCIVCAVSCPDVYAYRRRMARVPQAPTYPTPSAIWGIIPACAVHRPLAFCARCLRSELATIGLYGNSHLALAPLAANERDPELVRCLDLRTSSGAGIRAVCGACRNERIRTELIRGRGANMAPWMGSGFWDWDYDGADVWSVPWDGGLSCRDAEKLLHSEEVAGVFTQYVEYGDWTVREAIEEMEERVWMRWWTKASEMEGLVRATARLQRQEERAAEPLDTDDESDEDDDLLSLSDEFGLRDMIFQDWARNRILEGIWLSPHMDINQYHATASANPEFRHMPPRWAPRHPFGRVQRTPPTLPREFRWTAAVAVRDARDPQDQRRTYTRAPANFYLSNPPPPGRISYNLARAWETAMRSIIGPAITNIVSRIVKECKVAEEVIQAGIDDQSRRDSLRAQCVLAHGEPDPCKAVSRINADRVVDLLRSPEPWVEGGGWDDIYIDWDDPDLTMMPTALNHPRDREPSLTPSSVAPTLRESVAPSPPPSTISAASPRPSPSDLLRSPEEIMRRPSPSDLRQSPSESQRTPSDLQRSSPVSTTPSPEALTSPSTMRTTPSPPPMMDGKKEFAGEGGFAAAEGFAGTHDGLNAQHRLSTSKPLHPIPLIPYCSYHLGQHTKTLLEMLWREATGGLWMCRCTICSRAMSVQGVPSVQQPQTVPYSQTQYQAGYHPNQGYPQTQAQPISYHQVPNLTQQQSQALAYAQTPLPDLDYAPADNWNLEPMQVEEPPVEIEGKGKGVAGRKSREREEAEDRGERKRIKCAAGAV</sequence>
<feature type="region of interest" description="Disordered" evidence="1">
    <location>
        <begin position="847"/>
        <end position="888"/>
    </location>
</feature>
<feature type="compositionally biased region" description="Polar residues" evidence="1">
    <location>
        <begin position="640"/>
        <end position="666"/>
    </location>
</feature>
<evidence type="ECO:0000256" key="1">
    <source>
        <dbReference type="SAM" id="MobiDB-lite"/>
    </source>
</evidence>